<reference evidence="3" key="2">
    <citation type="submission" date="2023-06" db="EMBL/GenBank/DDBJ databases">
        <authorList>
            <person name="Swenson N.G."/>
            <person name="Wegrzyn J.L."/>
            <person name="Mcevoy S.L."/>
        </authorList>
    </citation>
    <scope>NUCLEOTIDE SEQUENCE</scope>
    <source>
        <strain evidence="3">NS2018</strain>
        <tissue evidence="3">Leaf</tissue>
    </source>
</reference>
<organism evidence="3 4">
    <name type="scientific">Acer saccharum</name>
    <name type="common">Sugar maple</name>
    <dbReference type="NCBI Taxonomy" id="4024"/>
    <lineage>
        <taxon>Eukaryota</taxon>
        <taxon>Viridiplantae</taxon>
        <taxon>Streptophyta</taxon>
        <taxon>Embryophyta</taxon>
        <taxon>Tracheophyta</taxon>
        <taxon>Spermatophyta</taxon>
        <taxon>Magnoliopsida</taxon>
        <taxon>eudicotyledons</taxon>
        <taxon>Gunneridae</taxon>
        <taxon>Pentapetalae</taxon>
        <taxon>rosids</taxon>
        <taxon>malvids</taxon>
        <taxon>Sapindales</taxon>
        <taxon>Sapindaceae</taxon>
        <taxon>Hippocastanoideae</taxon>
        <taxon>Acereae</taxon>
        <taxon>Acer</taxon>
    </lineage>
</organism>
<dbReference type="Proteomes" id="UP001168877">
    <property type="component" value="Unassembled WGS sequence"/>
</dbReference>
<proteinExistence type="predicted"/>
<keyword evidence="2" id="KW-1133">Transmembrane helix</keyword>
<name>A0AA39VSE9_ACESA</name>
<sequence length="219" mass="24851">MYCFEEFDRYDKPTIEFELILVPNDMEFPVDLLAWKEGFIGENVPPPEENVQHHDDKPVEDAASEPIEHGASEPVEHTASDEIDGSEDDNNYEEFDRHDKPTIKFELILVPNDMEFPVDLLAWKEGFNGENVPPPEENVQYHDDEPVEDTTSEPVEHVASDEIDGSEDDNNYEVVDESEDDSDGGAVFYSALMCFTRVLFSFAGLGVVVCSSCFLTFWL</sequence>
<comment type="caution">
    <text evidence="3">The sequence shown here is derived from an EMBL/GenBank/DDBJ whole genome shotgun (WGS) entry which is preliminary data.</text>
</comment>
<feature type="transmembrane region" description="Helical" evidence="2">
    <location>
        <begin position="198"/>
        <end position="218"/>
    </location>
</feature>
<feature type="compositionally biased region" description="Basic and acidic residues" evidence="1">
    <location>
        <begin position="50"/>
        <end position="80"/>
    </location>
</feature>
<evidence type="ECO:0000313" key="3">
    <source>
        <dbReference type="EMBL" id="KAK0597294.1"/>
    </source>
</evidence>
<evidence type="ECO:0000313" key="4">
    <source>
        <dbReference type="Proteomes" id="UP001168877"/>
    </source>
</evidence>
<feature type="region of interest" description="Disordered" evidence="1">
    <location>
        <begin position="133"/>
        <end position="154"/>
    </location>
</feature>
<keyword evidence="2" id="KW-0472">Membrane</keyword>
<evidence type="ECO:0000256" key="1">
    <source>
        <dbReference type="SAM" id="MobiDB-lite"/>
    </source>
</evidence>
<feature type="region of interest" description="Disordered" evidence="1">
    <location>
        <begin position="43"/>
        <end position="97"/>
    </location>
</feature>
<accession>A0AA39VSE9</accession>
<evidence type="ECO:0000256" key="2">
    <source>
        <dbReference type="SAM" id="Phobius"/>
    </source>
</evidence>
<keyword evidence="4" id="KW-1185">Reference proteome</keyword>
<dbReference type="EMBL" id="JAUESC010000004">
    <property type="protein sequence ID" value="KAK0597294.1"/>
    <property type="molecule type" value="Genomic_DNA"/>
</dbReference>
<gene>
    <name evidence="3" type="ORF">LWI29_023785</name>
</gene>
<dbReference type="AlphaFoldDB" id="A0AA39VSE9"/>
<reference evidence="3" key="1">
    <citation type="journal article" date="2022" name="Plant J.">
        <title>Strategies of tolerance reflected in two North American maple genomes.</title>
        <authorList>
            <person name="McEvoy S.L."/>
            <person name="Sezen U.U."/>
            <person name="Trouern-Trend A."/>
            <person name="McMahon S.M."/>
            <person name="Schaberg P.G."/>
            <person name="Yang J."/>
            <person name="Wegrzyn J.L."/>
            <person name="Swenson N.G."/>
        </authorList>
    </citation>
    <scope>NUCLEOTIDE SEQUENCE</scope>
    <source>
        <strain evidence="3">NS2018</strain>
    </source>
</reference>
<keyword evidence="2" id="KW-0812">Transmembrane</keyword>
<protein>
    <submittedName>
        <fullName evidence="3">Uncharacterized protein</fullName>
    </submittedName>
</protein>
<feature type="compositionally biased region" description="Acidic residues" evidence="1">
    <location>
        <begin position="81"/>
        <end position="93"/>
    </location>
</feature>